<dbReference type="OrthoDB" id="370073at2"/>
<gene>
    <name evidence="1" type="ORF">FB465_6280</name>
</gene>
<sequence>MSGEAAGGRTSLPGLGTRHPIGGQLPAVYAEDDFLHRFTAALDEVLAPVLCTLDNLPAYFDPELAPEDFLAYLARWVGAQQAAEREREAVARAVQLHALRGTRAGLAAQVRLAFGVEPEIEESGGAAWSAVPGGPLPGTAVPGLLVRLRVADPASVDRRALTALVSAGCPAHLVPRVEIVTTGREEAHGDL</sequence>
<organism evidence="1 2">
    <name type="scientific">Kitasatospora atroaurantiaca</name>
    <dbReference type="NCBI Taxonomy" id="285545"/>
    <lineage>
        <taxon>Bacteria</taxon>
        <taxon>Bacillati</taxon>
        <taxon>Actinomycetota</taxon>
        <taxon>Actinomycetes</taxon>
        <taxon>Kitasatosporales</taxon>
        <taxon>Streptomycetaceae</taxon>
        <taxon>Kitasatospora</taxon>
    </lineage>
</organism>
<dbReference type="NCBIfam" id="TIGR02242">
    <property type="entry name" value="tail_TIGR02242"/>
    <property type="match status" value="1"/>
</dbReference>
<keyword evidence="2" id="KW-1185">Reference proteome</keyword>
<comment type="caution">
    <text evidence="1">The sequence shown here is derived from an EMBL/GenBank/DDBJ whole genome shotgun (WGS) entry which is preliminary data.</text>
</comment>
<dbReference type="InterPro" id="IPR011748">
    <property type="entry name" value="Unchr_phage_tail-like"/>
</dbReference>
<protein>
    <submittedName>
        <fullName evidence="1">Phage tail-like protein</fullName>
    </submittedName>
</protein>
<proteinExistence type="predicted"/>
<dbReference type="AlphaFoldDB" id="A0A561EZS4"/>
<evidence type="ECO:0000313" key="2">
    <source>
        <dbReference type="Proteomes" id="UP000318416"/>
    </source>
</evidence>
<dbReference type="RefSeq" id="WP_145795880.1">
    <property type="nucleotide sequence ID" value="NZ_BAAABR010000047.1"/>
</dbReference>
<reference evidence="1 2" key="1">
    <citation type="submission" date="2019-06" db="EMBL/GenBank/DDBJ databases">
        <title>Sequencing the genomes of 1000 actinobacteria strains.</title>
        <authorList>
            <person name="Klenk H.-P."/>
        </authorList>
    </citation>
    <scope>NUCLEOTIDE SEQUENCE [LARGE SCALE GENOMIC DNA]</scope>
    <source>
        <strain evidence="1 2">DSM 41649</strain>
    </source>
</reference>
<accession>A0A561EZS4</accession>
<dbReference type="Pfam" id="PF09684">
    <property type="entry name" value="Tail_P2_I"/>
    <property type="match status" value="1"/>
</dbReference>
<dbReference type="EMBL" id="VIVR01000001">
    <property type="protein sequence ID" value="TWE21113.1"/>
    <property type="molecule type" value="Genomic_DNA"/>
</dbReference>
<dbReference type="InterPro" id="IPR006521">
    <property type="entry name" value="Tail_protein_I"/>
</dbReference>
<name>A0A561EZS4_9ACTN</name>
<dbReference type="Proteomes" id="UP000318416">
    <property type="component" value="Unassembled WGS sequence"/>
</dbReference>
<evidence type="ECO:0000313" key="1">
    <source>
        <dbReference type="EMBL" id="TWE21113.1"/>
    </source>
</evidence>